<accession>A0A5C8ZDV4</accession>
<dbReference type="OrthoDB" id="5800709at2"/>
<feature type="signal peptide" evidence="1">
    <location>
        <begin position="1"/>
        <end position="27"/>
    </location>
</feature>
<name>A0A5C8ZDV4_9ACTN</name>
<dbReference type="RefSeq" id="WP_147926740.1">
    <property type="nucleotide sequence ID" value="NZ_VKAC01000007.1"/>
</dbReference>
<evidence type="ECO:0000256" key="1">
    <source>
        <dbReference type="SAM" id="SignalP"/>
    </source>
</evidence>
<dbReference type="Pfam" id="PF14344">
    <property type="entry name" value="DUF4397"/>
    <property type="match status" value="1"/>
</dbReference>
<evidence type="ECO:0000313" key="3">
    <source>
        <dbReference type="EMBL" id="TXR55684.1"/>
    </source>
</evidence>
<organism evidence="3 4">
    <name type="scientific">Quadrisphaera setariae</name>
    <dbReference type="NCBI Taxonomy" id="2593304"/>
    <lineage>
        <taxon>Bacteria</taxon>
        <taxon>Bacillati</taxon>
        <taxon>Actinomycetota</taxon>
        <taxon>Actinomycetes</taxon>
        <taxon>Kineosporiales</taxon>
        <taxon>Kineosporiaceae</taxon>
        <taxon>Quadrisphaera</taxon>
    </lineage>
</organism>
<feature type="chain" id="PRO_5038554442" evidence="1">
    <location>
        <begin position="28"/>
        <end position="295"/>
    </location>
</feature>
<gene>
    <name evidence="3" type="ORF">FMM08_12645</name>
</gene>
<dbReference type="InterPro" id="IPR025510">
    <property type="entry name" value="DUF4397"/>
</dbReference>
<dbReference type="AlphaFoldDB" id="A0A5C8ZDV4"/>
<keyword evidence="1" id="KW-0732">Signal</keyword>
<evidence type="ECO:0000313" key="4">
    <source>
        <dbReference type="Proteomes" id="UP000321234"/>
    </source>
</evidence>
<proteinExistence type="predicted"/>
<keyword evidence="4" id="KW-1185">Reference proteome</keyword>
<sequence>MRKTTCTAAVATTAAALVLVPAAAASAAGGAGGTATVSVLHAVPGLTVDVYANGSELIPDFTPGTLTDPQQLPAGSYDLAVFQAGQPSTGTPAISANDVEVPAGADVTLVAHLDAQGQPKLTPFVNDTTAVPAGDARVTVRHVAAAPAVDVRAGGQPLVQDLSNPDEASAEVPAGTVSADVVATGTTNVVAGPTDLSLPAGTSTIVYAWGNPTAGGVQLAVQRIEDLGGAPGGVAAGTGGLLDEGGAPAWLVATSAGALGVAVAAGVGAAALRSRRTATVTTATGTGTGTGDRAL</sequence>
<protein>
    <submittedName>
        <fullName evidence="3">DUF4397 domain-containing protein</fullName>
    </submittedName>
</protein>
<reference evidence="3 4" key="1">
    <citation type="submission" date="2019-07" db="EMBL/GenBank/DDBJ databases">
        <title>Quadrisphaera sp. strain DD2A genome sequencing and assembly.</title>
        <authorList>
            <person name="Kim I."/>
        </authorList>
    </citation>
    <scope>NUCLEOTIDE SEQUENCE [LARGE SCALE GENOMIC DNA]</scope>
    <source>
        <strain evidence="3 4">DD2A</strain>
    </source>
</reference>
<comment type="caution">
    <text evidence="3">The sequence shown here is derived from an EMBL/GenBank/DDBJ whole genome shotgun (WGS) entry which is preliminary data.</text>
</comment>
<dbReference type="Proteomes" id="UP000321234">
    <property type="component" value="Unassembled WGS sequence"/>
</dbReference>
<dbReference type="EMBL" id="VKAC01000007">
    <property type="protein sequence ID" value="TXR55684.1"/>
    <property type="molecule type" value="Genomic_DNA"/>
</dbReference>
<evidence type="ECO:0000259" key="2">
    <source>
        <dbReference type="Pfam" id="PF14344"/>
    </source>
</evidence>
<feature type="domain" description="DUF4397" evidence="2">
    <location>
        <begin position="35"/>
        <end position="152"/>
    </location>
</feature>